<keyword evidence="2" id="KW-0812">Transmembrane</keyword>
<organism evidence="4 5">
    <name type="scientific">Halorussus aquaticus</name>
    <dbReference type="NCBI Taxonomy" id="2953748"/>
    <lineage>
        <taxon>Archaea</taxon>
        <taxon>Methanobacteriati</taxon>
        <taxon>Methanobacteriota</taxon>
        <taxon>Stenosarchaea group</taxon>
        <taxon>Halobacteria</taxon>
        <taxon>Halobacteriales</taxon>
        <taxon>Haladaptataceae</taxon>
        <taxon>Halorussus</taxon>
    </lineage>
</organism>
<evidence type="ECO:0000256" key="1">
    <source>
        <dbReference type="SAM" id="MobiDB-lite"/>
    </source>
</evidence>
<dbReference type="GeneID" id="73043854"/>
<evidence type="ECO:0000259" key="3">
    <source>
        <dbReference type="Pfam" id="PF11127"/>
    </source>
</evidence>
<feature type="transmembrane region" description="Helical" evidence="2">
    <location>
        <begin position="38"/>
        <end position="60"/>
    </location>
</feature>
<keyword evidence="2" id="KW-1133">Transmembrane helix</keyword>
<dbReference type="EMBL" id="JBHSHT010000002">
    <property type="protein sequence ID" value="MFC4825430.1"/>
    <property type="molecule type" value="Genomic_DNA"/>
</dbReference>
<dbReference type="RefSeq" id="WP_254268907.1">
    <property type="nucleotide sequence ID" value="NZ_CP100400.1"/>
</dbReference>
<reference evidence="4 5" key="1">
    <citation type="journal article" date="2019" name="Int. J. Syst. Evol. Microbiol.">
        <title>The Global Catalogue of Microorganisms (GCM) 10K type strain sequencing project: providing services to taxonomists for standard genome sequencing and annotation.</title>
        <authorList>
            <consortium name="The Broad Institute Genomics Platform"/>
            <consortium name="The Broad Institute Genome Sequencing Center for Infectious Disease"/>
            <person name="Wu L."/>
            <person name="Ma J."/>
        </authorList>
    </citation>
    <scope>NUCLEOTIDE SEQUENCE [LARGE SCALE GENOMIC DNA]</scope>
    <source>
        <strain evidence="4 5">XZYJ18</strain>
    </source>
</reference>
<feature type="transmembrane region" description="Helical" evidence="2">
    <location>
        <begin position="12"/>
        <end position="32"/>
    </location>
</feature>
<gene>
    <name evidence="4" type="ORF">ACFO9K_14300</name>
</gene>
<comment type="caution">
    <text evidence="4">The sequence shown here is derived from an EMBL/GenBank/DDBJ whole genome shotgun (WGS) entry which is preliminary data.</text>
</comment>
<evidence type="ECO:0000313" key="5">
    <source>
        <dbReference type="Proteomes" id="UP001595945"/>
    </source>
</evidence>
<dbReference type="InterPro" id="IPR021309">
    <property type="entry name" value="YgaP-like_TM"/>
</dbReference>
<proteinExistence type="predicted"/>
<keyword evidence="5" id="KW-1185">Reference proteome</keyword>
<sequence>MQKNVGGLDEGIRITLGPLLVVLSIASLQGTVRLRPAVTAGALAVGAILTVTGLTQTCPANEAMGRDTRRPSENLGEQARAVRERALQ</sequence>
<accession>A0ABD5Q4E0</accession>
<dbReference type="Proteomes" id="UP001595945">
    <property type="component" value="Unassembled WGS sequence"/>
</dbReference>
<feature type="domain" description="Inner membrane protein YgaP-like transmembrane" evidence="3">
    <location>
        <begin position="1"/>
        <end position="70"/>
    </location>
</feature>
<dbReference type="AlphaFoldDB" id="A0ABD5Q4E0"/>
<evidence type="ECO:0000256" key="2">
    <source>
        <dbReference type="SAM" id="Phobius"/>
    </source>
</evidence>
<keyword evidence="2" id="KW-0472">Membrane</keyword>
<dbReference type="Pfam" id="PF11127">
    <property type="entry name" value="YgaP-like_TM"/>
    <property type="match status" value="1"/>
</dbReference>
<evidence type="ECO:0000313" key="4">
    <source>
        <dbReference type="EMBL" id="MFC4825430.1"/>
    </source>
</evidence>
<name>A0ABD5Q4E0_9EURY</name>
<feature type="region of interest" description="Disordered" evidence="1">
    <location>
        <begin position="61"/>
        <end position="88"/>
    </location>
</feature>
<protein>
    <submittedName>
        <fullName evidence="4">DUF2892 domain-containing protein</fullName>
    </submittedName>
</protein>